<dbReference type="STRING" id="915059.NH26_22610"/>
<gene>
    <name evidence="1" type="ORF">NH26_22610</name>
</gene>
<name>A0A1S1YTP5_FLAPC</name>
<dbReference type="Proteomes" id="UP000179797">
    <property type="component" value="Unassembled WGS sequence"/>
</dbReference>
<evidence type="ECO:0000313" key="2">
    <source>
        <dbReference type="Proteomes" id="UP000179797"/>
    </source>
</evidence>
<dbReference type="OrthoDB" id="980645at2"/>
<comment type="caution">
    <text evidence="1">The sequence shown here is derived from an EMBL/GenBank/DDBJ whole genome shotgun (WGS) entry which is preliminary data.</text>
</comment>
<keyword evidence="2" id="KW-1185">Reference proteome</keyword>
<dbReference type="EMBL" id="JRYR02000002">
    <property type="protein sequence ID" value="OHX64388.1"/>
    <property type="molecule type" value="Genomic_DNA"/>
</dbReference>
<reference evidence="1 2" key="1">
    <citation type="journal article" date="2012" name="Int. J. Syst. Evol. Microbiol.">
        <title>Flammeovirga pacifica sp. nov., isolated from deep-sea sediment.</title>
        <authorList>
            <person name="Xu H."/>
            <person name="Fu Y."/>
            <person name="Yang N."/>
            <person name="Ding Z."/>
            <person name="Lai Q."/>
            <person name="Zeng R."/>
        </authorList>
    </citation>
    <scope>NUCLEOTIDE SEQUENCE [LARGE SCALE GENOMIC DNA]</scope>
    <source>
        <strain evidence="2">DSM 24597 / LMG 26175 / WPAGA1</strain>
    </source>
</reference>
<sequence>MKTAKLHQLFHLVCAGVILFNAFSLSLLKIDLEIQRDFIEKVFCINKDKPEMSCHGQCFINKQMKKEAQKQEETNTITTKEVVLSYAEKECLIPHFSQKNPLLTSLRVLKKAPQLTAKDKADRLLRPPIA</sequence>
<dbReference type="AlphaFoldDB" id="A0A1S1YTP5"/>
<protein>
    <submittedName>
        <fullName evidence="1">Uncharacterized protein</fullName>
    </submittedName>
</protein>
<proteinExistence type="predicted"/>
<organism evidence="1 2">
    <name type="scientific">Flammeovirga pacifica</name>
    <dbReference type="NCBI Taxonomy" id="915059"/>
    <lineage>
        <taxon>Bacteria</taxon>
        <taxon>Pseudomonadati</taxon>
        <taxon>Bacteroidota</taxon>
        <taxon>Cytophagia</taxon>
        <taxon>Cytophagales</taxon>
        <taxon>Flammeovirgaceae</taxon>
        <taxon>Flammeovirga</taxon>
    </lineage>
</organism>
<accession>A0A1S1YTP5</accession>
<dbReference type="RefSeq" id="WP_052431872.1">
    <property type="nucleotide sequence ID" value="NZ_JRYR02000002.1"/>
</dbReference>
<evidence type="ECO:0000313" key="1">
    <source>
        <dbReference type="EMBL" id="OHX64388.1"/>
    </source>
</evidence>